<gene>
    <name evidence="3" type="ORF">NW762_003350</name>
</gene>
<feature type="compositionally biased region" description="Acidic residues" evidence="1">
    <location>
        <begin position="459"/>
        <end position="473"/>
    </location>
</feature>
<dbReference type="InterPro" id="IPR036047">
    <property type="entry name" value="F-box-like_dom_sf"/>
</dbReference>
<dbReference type="PROSITE" id="PS50181">
    <property type="entry name" value="FBOX"/>
    <property type="match status" value="1"/>
</dbReference>
<dbReference type="CDD" id="cd09917">
    <property type="entry name" value="F-box_SF"/>
    <property type="match status" value="1"/>
</dbReference>
<dbReference type="OrthoDB" id="3927840at2759"/>
<proteinExistence type="predicted"/>
<dbReference type="AlphaFoldDB" id="A0A9W8VJ04"/>
<dbReference type="SMART" id="SM00256">
    <property type="entry name" value="FBOX"/>
    <property type="match status" value="1"/>
</dbReference>
<feature type="domain" description="F-box" evidence="2">
    <location>
        <begin position="4"/>
        <end position="49"/>
    </location>
</feature>
<name>A0A9W8VJ04_9HYPO</name>
<feature type="region of interest" description="Disordered" evidence="1">
    <location>
        <begin position="459"/>
        <end position="478"/>
    </location>
</feature>
<dbReference type="Pfam" id="PF12937">
    <property type="entry name" value="F-box-like"/>
    <property type="match status" value="1"/>
</dbReference>
<sequence length="486" mass="55682">MSTEGKLDAFPTEILLKIISYLNAHDYAQVARICKRLNEMVEPLIWTDIELHEEGYHESKSELNEPPPVRPADLRPYHPKQSWGCGQGARDKAENLFTMLQSLHKEDPDRLQLITKRVKHLCTVIEPTWRPRTENYEIIDPQGIQVWHLLPYFSNLETLEIHGDSFYSQESEEPVSEIKGPTPRLRFAKLSGYLPRAVPAWVLKAGETLERLELGMLDRPISTNLSNDPEFTPLPEEKRPPKEKLDSDDDEWVYENDDDDEKSDWGSLFEECVIPRPLGGYLSSYSNASFVLPKLKHLSLCQPAESYYHDSCRDYSWSSRAEAACLDDWGTILRASITTLETLVLEQRPAAEYIEGDGYSETDWMEENTAPSASGSLLGKVQRIISAGEGPKALKSVYLYGIAAWQDEDGTPYRELPSGRLMHFLKDLGIKCQVRFGQWCYFDNGPGTTSWATWDGAFDEEEEEEDYDEEEEEGEKRKWDTILIQV</sequence>
<evidence type="ECO:0000313" key="4">
    <source>
        <dbReference type="Proteomes" id="UP001152049"/>
    </source>
</evidence>
<keyword evidence="4" id="KW-1185">Reference proteome</keyword>
<organism evidence="3 4">
    <name type="scientific">Fusarium torreyae</name>
    <dbReference type="NCBI Taxonomy" id="1237075"/>
    <lineage>
        <taxon>Eukaryota</taxon>
        <taxon>Fungi</taxon>
        <taxon>Dikarya</taxon>
        <taxon>Ascomycota</taxon>
        <taxon>Pezizomycotina</taxon>
        <taxon>Sordariomycetes</taxon>
        <taxon>Hypocreomycetidae</taxon>
        <taxon>Hypocreales</taxon>
        <taxon>Nectriaceae</taxon>
        <taxon>Fusarium</taxon>
    </lineage>
</organism>
<evidence type="ECO:0000259" key="2">
    <source>
        <dbReference type="PROSITE" id="PS50181"/>
    </source>
</evidence>
<dbReference type="Gene3D" id="1.20.1280.50">
    <property type="match status" value="1"/>
</dbReference>
<protein>
    <recommendedName>
        <fullName evidence="2">F-box domain-containing protein</fullName>
    </recommendedName>
</protein>
<dbReference type="InterPro" id="IPR001810">
    <property type="entry name" value="F-box_dom"/>
</dbReference>
<feature type="compositionally biased region" description="Acidic residues" evidence="1">
    <location>
        <begin position="246"/>
        <end position="260"/>
    </location>
</feature>
<dbReference type="Proteomes" id="UP001152049">
    <property type="component" value="Unassembled WGS sequence"/>
</dbReference>
<evidence type="ECO:0000313" key="3">
    <source>
        <dbReference type="EMBL" id="KAJ4267247.1"/>
    </source>
</evidence>
<feature type="compositionally biased region" description="Basic and acidic residues" evidence="1">
    <location>
        <begin position="235"/>
        <end position="245"/>
    </location>
</feature>
<dbReference type="SUPFAM" id="SSF81383">
    <property type="entry name" value="F-box domain"/>
    <property type="match status" value="1"/>
</dbReference>
<evidence type="ECO:0000256" key="1">
    <source>
        <dbReference type="SAM" id="MobiDB-lite"/>
    </source>
</evidence>
<accession>A0A9W8VJ04</accession>
<dbReference type="EMBL" id="JAOQAZ010000004">
    <property type="protein sequence ID" value="KAJ4267247.1"/>
    <property type="molecule type" value="Genomic_DNA"/>
</dbReference>
<comment type="caution">
    <text evidence="3">The sequence shown here is derived from an EMBL/GenBank/DDBJ whole genome shotgun (WGS) entry which is preliminary data.</text>
</comment>
<reference evidence="3" key="1">
    <citation type="submission" date="2022-09" db="EMBL/GenBank/DDBJ databases">
        <title>Fusarium specimens isolated from Avocado Roots.</title>
        <authorList>
            <person name="Stajich J."/>
            <person name="Roper C."/>
            <person name="Heimlech-Rivalta G."/>
        </authorList>
    </citation>
    <scope>NUCLEOTIDE SEQUENCE</scope>
    <source>
        <strain evidence="3">CF00136</strain>
    </source>
</reference>
<feature type="region of interest" description="Disordered" evidence="1">
    <location>
        <begin position="223"/>
        <end position="260"/>
    </location>
</feature>